<reference evidence="1 2" key="1">
    <citation type="submission" date="2019-08" db="EMBL/GenBank/DDBJ databases">
        <title>In-depth cultivation of the pig gut microbiome towards novel bacterial diversity and tailored functional studies.</title>
        <authorList>
            <person name="Wylensek D."/>
            <person name="Hitch T.C.A."/>
            <person name="Clavel T."/>
        </authorList>
    </citation>
    <scope>NUCLEOTIDE SEQUENCE [LARGE SCALE GENOMIC DNA]</scope>
    <source>
        <strain evidence="1 2">BBE-744-WT-12</strain>
    </source>
</reference>
<protein>
    <recommendedName>
        <fullName evidence="3">Collagenase-like PrtC family protease</fullName>
    </recommendedName>
</protein>
<dbReference type="RefSeq" id="WP_154417494.1">
    <property type="nucleotide sequence ID" value="NZ_VUNS01000005.1"/>
</dbReference>
<evidence type="ECO:0000313" key="2">
    <source>
        <dbReference type="Proteomes" id="UP000435649"/>
    </source>
</evidence>
<dbReference type="EMBL" id="VUNS01000005">
    <property type="protein sequence ID" value="MST96756.1"/>
    <property type="molecule type" value="Genomic_DNA"/>
</dbReference>
<comment type="caution">
    <text evidence="1">The sequence shown here is derived from an EMBL/GenBank/DDBJ whole genome shotgun (WGS) entry which is preliminary data.</text>
</comment>
<evidence type="ECO:0000313" key="1">
    <source>
        <dbReference type="EMBL" id="MST96756.1"/>
    </source>
</evidence>
<accession>A0A844G068</accession>
<organism evidence="1 2">
    <name type="scientific">Victivallis lenta</name>
    <dbReference type="NCBI Taxonomy" id="2606640"/>
    <lineage>
        <taxon>Bacteria</taxon>
        <taxon>Pseudomonadati</taxon>
        <taxon>Lentisphaerota</taxon>
        <taxon>Lentisphaeria</taxon>
        <taxon>Victivallales</taxon>
        <taxon>Victivallaceae</taxon>
        <taxon>Victivallis</taxon>
    </lineage>
</organism>
<gene>
    <name evidence="1" type="ORF">FYJ85_06820</name>
</gene>
<evidence type="ECO:0008006" key="3">
    <source>
        <dbReference type="Google" id="ProtNLM"/>
    </source>
</evidence>
<dbReference type="AlphaFoldDB" id="A0A844G068"/>
<proteinExistence type="predicted"/>
<dbReference type="Proteomes" id="UP000435649">
    <property type="component" value="Unassembled WGS sequence"/>
</dbReference>
<keyword evidence="2" id="KW-1185">Reference proteome</keyword>
<name>A0A844G068_9BACT</name>
<sequence length="340" mass="38591">MKFAIGYRDAPGGEPFSAVVTDYREAVAEVYFSWSGQPSGRPNAPATDWGAQERLENELRKIRRLGVKLDLLFNANCYGADAVSEKLEREVCGILERLDSLGLLPEIVTTASVFIAELLREAAPGIERRASINMRLDSLSALDYLDGRFDSFYIRRDIQRNPGRVREFADRCRERGWKLCMLANSGCLRNCPAQTFHDNFVAHSAEAAARRTSPEHSDPTICWPYYRDPVRRIEFLKGSWIRPEDIRCYEGLVDVVKLATRQHDRPRMVIGAYASGRFDGNLTMLMEPNFSSLFGRESWIDNRRFPGDWFGTAADCATDCRHCGRCEKVWRQVAGTSARA</sequence>